<dbReference type="OrthoDB" id="6917005at2"/>
<keyword evidence="2" id="KW-1185">Reference proteome</keyword>
<dbReference type="EMBL" id="FMYK01000002">
    <property type="protein sequence ID" value="SDB91128.1"/>
    <property type="molecule type" value="Genomic_DNA"/>
</dbReference>
<gene>
    <name evidence="1" type="ORF">SAMN05421749_10216</name>
</gene>
<accession>A0A1G6HAM2</accession>
<dbReference type="AlphaFoldDB" id="A0A1G6HAM2"/>
<organism evidence="1 2">
    <name type="scientific">Acinetobacter marinus</name>
    <dbReference type="NCBI Taxonomy" id="281375"/>
    <lineage>
        <taxon>Bacteria</taxon>
        <taxon>Pseudomonadati</taxon>
        <taxon>Pseudomonadota</taxon>
        <taxon>Gammaproteobacteria</taxon>
        <taxon>Moraxellales</taxon>
        <taxon>Moraxellaceae</taxon>
        <taxon>Acinetobacter</taxon>
    </lineage>
</organism>
<evidence type="ECO:0000313" key="1">
    <source>
        <dbReference type="EMBL" id="SDB91128.1"/>
    </source>
</evidence>
<proteinExistence type="predicted"/>
<reference evidence="2" key="1">
    <citation type="submission" date="2016-09" db="EMBL/GenBank/DDBJ databases">
        <authorList>
            <person name="Varghese N."/>
            <person name="Submissions S."/>
        </authorList>
    </citation>
    <scope>NUCLEOTIDE SEQUENCE [LARGE SCALE GENOMIC DNA]</scope>
    <source>
        <strain evidence="2">ANC 3699</strain>
    </source>
</reference>
<evidence type="ECO:0000313" key="2">
    <source>
        <dbReference type="Proteomes" id="UP000242317"/>
    </source>
</evidence>
<dbReference type="RefSeq" id="WP_143005171.1">
    <property type="nucleotide sequence ID" value="NZ_FMYK01000002.1"/>
</dbReference>
<dbReference type="Proteomes" id="UP000242317">
    <property type="component" value="Unassembled WGS sequence"/>
</dbReference>
<name>A0A1G6HAM2_9GAMM</name>
<sequence length="156" mass="18126">MNATEFRMIISAVDLVDWGDDSINGQRTELSTIFKIFNANIDVTQLVDDYFEDCERAGKGDVHVFQKQNNHDFIFAIDFYNEPSDQLDLVEVFFRFPEESVLHISEILSAFFNRSSAQVLYSQATFCMRLNEALNPNNFPRNIKNHIQQQVIHIID</sequence>
<protein>
    <submittedName>
        <fullName evidence="1">Uncharacterized protein</fullName>
    </submittedName>
</protein>